<dbReference type="Gene3D" id="3.40.190.10">
    <property type="entry name" value="Periplasmic binding protein-like II"/>
    <property type="match status" value="1"/>
</dbReference>
<keyword evidence="4" id="KW-0804">Transcription</keyword>
<dbReference type="OrthoDB" id="9786526at2"/>
<dbReference type="PANTHER" id="PTHR30126:SF21">
    <property type="entry name" value="TRANSCRIPTIONAL REGULATOR-RELATED"/>
    <property type="match status" value="1"/>
</dbReference>
<dbReference type="PRINTS" id="PR00039">
    <property type="entry name" value="HTHLYSR"/>
</dbReference>
<comment type="similarity">
    <text evidence="1">Belongs to the LysR transcriptional regulatory family.</text>
</comment>
<accession>A0A211ZIP9</accession>
<dbReference type="InterPro" id="IPR005119">
    <property type="entry name" value="LysR_subst-bd"/>
</dbReference>
<dbReference type="Proteomes" id="UP000196655">
    <property type="component" value="Unassembled WGS sequence"/>
</dbReference>
<dbReference type="InterPro" id="IPR036390">
    <property type="entry name" value="WH_DNA-bd_sf"/>
</dbReference>
<evidence type="ECO:0000256" key="4">
    <source>
        <dbReference type="ARBA" id="ARBA00023163"/>
    </source>
</evidence>
<dbReference type="PANTHER" id="PTHR30126">
    <property type="entry name" value="HTH-TYPE TRANSCRIPTIONAL REGULATOR"/>
    <property type="match status" value="1"/>
</dbReference>
<dbReference type="EMBL" id="NHON01000042">
    <property type="protein sequence ID" value="OWJ65165.1"/>
    <property type="molecule type" value="Genomic_DNA"/>
</dbReference>
<keyword evidence="3" id="KW-0238">DNA-binding</keyword>
<reference evidence="7" key="1">
    <citation type="submission" date="2017-05" db="EMBL/GenBank/DDBJ databases">
        <authorList>
            <person name="Macchi M."/>
            <person name="Festa S."/>
            <person name="Coppotelli B.M."/>
            <person name="Morelli I.S."/>
        </authorList>
    </citation>
    <scope>NUCLEOTIDE SEQUENCE [LARGE SCALE GENOMIC DNA]</scope>
    <source>
        <strain evidence="7">I</strain>
    </source>
</reference>
<dbReference type="SUPFAM" id="SSF46785">
    <property type="entry name" value="Winged helix' DNA-binding domain"/>
    <property type="match status" value="1"/>
</dbReference>
<evidence type="ECO:0000256" key="3">
    <source>
        <dbReference type="ARBA" id="ARBA00023125"/>
    </source>
</evidence>
<dbReference type="GO" id="GO:0000976">
    <property type="term" value="F:transcription cis-regulatory region binding"/>
    <property type="evidence" value="ECO:0007669"/>
    <property type="project" value="TreeGrafter"/>
</dbReference>
<dbReference type="RefSeq" id="WP_088152969.1">
    <property type="nucleotide sequence ID" value="NZ_NHON01000042.1"/>
</dbReference>
<evidence type="ECO:0000259" key="5">
    <source>
        <dbReference type="PROSITE" id="PS50931"/>
    </source>
</evidence>
<feature type="domain" description="HTH lysR-type" evidence="5">
    <location>
        <begin position="1"/>
        <end position="58"/>
    </location>
</feature>
<dbReference type="AlphaFoldDB" id="A0A211ZIP9"/>
<organism evidence="6 7">
    <name type="scientific">Inquilinus limosus</name>
    <dbReference type="NCBI Taxonomy" id="171674"/>
    <lineage>
        <taxon>Bacteria</taxon>
        <taxon>Pseudomonadati</taxon>
        <taxon>Pseudomonadota</taxon>
        <taxon>Alphaproteobacteria</taxon>
        <taxon>Rhodospirillales</taxon>
        <taxon>Rhodospirillaceae</taxon>
        <taxon>Inquilinus</taxon>
    </lineage>
</organism>
<dbReference type="InterPro" id="IPR036388">
    <property type="entry name" value="WH-like_DNA-bd_sf"/>
</dbReference>
<sequence>MDIRLAQTFLEIVNAGSFVRAAERLNVAQTTVGARIRLLESQLGRALFVRSKSGAALTPAGEQFLRHAPSLVQMWRHACEQMALLETGRTLLAFGGEFSLWNPLLLNWLLEMRRSAPQVAIRTEISIAGELMRQIAEGLLHIAVMHQPQQLPGLRIEELLTEKLICVTTHQETDLDNSGYVYVDWGPRFSASHNMNFPDLVNPGLLVDLGPLGLSFILRCGGSGYFRARAAQPYLKAGRLRLVPRAPEFSYPVHVVYQESADRTVLEPALEALRTVAAEAEEWPIRWGEDGTGD</sequence>
<keyword evidence="2" id="KW-0805">Transcription regulation</keyword>
<gene>
    <name evidence="6" type="ORF">BWR60_21000</name>
</gene>
<dbReference type="PROSITE" id="PS50931">
    <property type="entry name" value="HTH_LYSR"/>
    <property type="match status" value="1"/>
</dbReference>
<dbReference type="SUPFAM" id="SSF53850">
    <property type="entry name" value="Periplasmic binding protein-like II"/>
    <property type="match status" value="1"/>
</dbReference>
<evidence type="ECO:0000256" key="1">
    <source>
        <dbReference type="ARBA" id="ARBA00009437"/>
    </source>
</evidence>
<dbReference type="Gene3D" id="1.10.10.10">
    <property type="entry name" value="Winged helix-like DNA-binding domain superfamily/Winged helix DNA-binding domain"/>
    <property type="match status" value="1"/>
</dbReference>
<dbReference type="Pfam" id="PF00126">
    <property type="entry name" value="HTH_1"/>
    <property type="match status" value="1"/>
</dbReference>
<evidence type="ECO:0000313" key="6">
    <source>
        <dbReference type="EMBL" id="OWJ65165.1"/>
    </source>
</evidence>
<dbReference type="GO" id="GO:0003700">
    <property type="term" value="F:DNA-binding transcription factor activity"/>
    <property type="evidence" value="ECO:0007669"/>
    <property type="project" value="InterPro"/>
</dbReference>
<dbReference type="Pfam" id="PF03466">
    <property type="entry name" value="LysR_substrate"/>
    <property type="match status" value="1"/>
</dbReference>
<comment type="caution">
    <text evidence="6">The sequence shown here is derived from an EMBL/GenBank/DDBJ whole genome shotgun (WGS) entry which is preliminary data.</text>
</comment>
<name>A0A211ZIP9_9PROT</name>
<dbReference type="FunFam" id="1.10.10.10:FF:000001">
    <property type="entry name" value="LysR family transcriptional regulator"/>
    <property type="match status" value="1"/>
</dbReference>
<protein>
    <submittedName>
        <fullName evidence="6">LysR family transcriptional regulator</fullName>
    </submittedName>
</protein>
<proteinExistence type="inferred from homology"/>
<dbReference type="InterPro" id="IPR000847">
    <property type="entry name" value="LysR_HTH_N"/>
</dbReference>
<evidence type="ECO:0000313" key="7">
    <source>
        <dbReference type="Proteomes" id="UP000196655"/>
    </source>
</evidence>
<keyword evidence="7" id="KW-1185">Reference proteome</keyword>
<evidence type="ECO:0000256" key="2">
    <source>
        <dbReference type="ARBA" id="ARBA00023015"/>
    </source>
</evidence>